<dbReference type="InterPro" id="IPR036864">
    <property type="entry name" value="Zn2-C6_fun-type_DNA-bd_sf"/>
</dbReference>
<evidence type="ECO:0000313" key="4">
    <source>
        <dbReference type="Proteomes" id="UP000650582"/>
    </source>
</evidence>
<organism evidence="3 4">
    <name type="scientific">Rhizoctonia solani</name>
    <dbReference type="NCBI Taxonomy" id="456999"/>
    <lineage>
        <taxon>Eukaryota</taxon>
        <taxon>Fungi</taxon>
        <taxon>Dikarya</taxon>
        <taxon>Basidiomycota</taxon>
        <taxon>Agaricomycotina</taxon>
        <taxon>Agaricomycetes</taxon>
        <taxon>Cantharellales</taxon>
        <taxon>Ceratobasidiaceae</taxon>
        <taxon>Rhizoctonia</taxon>
    </lineage>
</organism>
<feature type="domain" description="Zn(2)-C6 fungal-type" evidence="2">
    <location>
        <begin position="10"/>
        <end position="40"/>
    </location>
</feature>
<dbReference type="AlphaFoldDB" id="A0A8H7LS70"/>
<dbReference type="CDD" id="cd00067">
    <property type="entry name" value="GAL4"/>
    <property type="match status" value="1"/>
</dbReference>
<dbReference type="SUPFAM" id="SSF57701">
    <property type="entry name" value="Zn2/Cys6 DNA-binding domain"/>
    <property type="match status" value="1"/>
</dbReference>
<dbReference type="Pfam" id="PF00172">
    <property type="entry name" value="Zn_clus"/>
    <property type="match status" value="1"/>
</dbReference>
<keyword evidence="1" id="KW-0539">Nucleus</keyword>
<dbReference type="PANTHER" id="PTHR37534">
    <property type="entry name" value="TRANSCRIPTIONAL ACTIVATOR PROTEIN UGA3"/>
    <property type="match status" value="1"/>
</dbReference>
<evidence type="ECO:0000256" key="1">
    <source>
        <dbReference type="ARBA" id="ARBA00023242"/>
    </source>
</evidence>
<dbReference type="Proteomes" id="UP000650582">
    <property type="component" value="Unassembled WGS sequence"/>
</dbReference>
<name>A0A8H7LS70_9AGAM</name>
<accession>A0A8H7LS70</accession>
<reference evidence="3" key="1">
    <citation type="submission" date="2020-09" db="EMBL/GenBank/DDBJ databases">
        <title>Comparative genome analyses of four rice-infecting Rhizoctonia solani isolates reveal extensive enrichment of homogalacturonan modification genes.</title>
        <authorList>
            <person name="Lee D.-Y."/>
            <person name="Jeon J."/>
            <person name="Kim K.-T."/>
            <person name="Cheong K."/>
            <person name="Song H."/>
            <person name="Choi G."/>
            <person name="Ko J."/>
            <person name="Opiyo S.O."/>
            <person name="Zuo S."/>
            <person name="Madhav S."/>
            <person name="Lee Y.-H."/>
            <person name="Wang G.-L."/>
        </authorList>
    </citation>
    <scope>NUCLEOTIDE SEQUENCE</scope>
    <source>
        <strain evidence="3">AG1-IA YN-7</strain>
    </source>
</reference>
<dbReference type="PROSITE" id="PS00463">
    <property type="entry name" value="ZN2_CY6_FUNGAL_1"/>
    <property type="match status" value="1"/>
</dbReference>
<protein>
    <recommendedName>
        <fullName evidence="2">Zn(2)-C6 fungal-type domain-containing protein</fullName>
    </recommendedName>
</protein>
<proteinExistence type="predicted"/>
<gene>
    <name evidence="3" type="ORF">RHS04_00172</name>
</gene>
<dbReference type="GO" id="GO:0000981">
    <property type="term" value="F:DNA-binding transcription factor activity, RNA polymerase II-specific"/>
    <property type="evidence" value="ECO:0007669"/>
    <property type="project" value="InterPro"/>
</dbReference>
<comment type="caution">
    <text evidence="3">The sequence shown here is derived from an EMBL/GenBank/DDBJ whole genome shotgun (WGS) entry which is preliminary data.</text>
</comment>
<dbReference type="PANTHER" id="PTHR37534:SF46">
    <property type="entry name" value="ZN(II)2CYS6 TRANSCRIPTION FACTOR (EUROFUNG)"/>
    <property type="match status" value="1"/>
</dbReference>
<dbReference type="PROSITE" id="PS50048">
    <property type="entry name" value="ZN2_CY6_FUNGAL_2"/>
    <property type="match status" value="1"/>
</dbReference>
<dbReference type="EMBL" id="JACYCC010000010">
    <property type="protein sequence ID" value="KAF8686531.1"/>
    <property type="molecule type" value="Genomic_DNA"/>
</dbReference>
<evidence type="ECO:0000259" key="2">
    <source>
        <dbReference type="PROSITE" id="PS50048"/>
    </source>
</evidence>
<sequence>MSTSGRSTTGCTACKARRKKCDEGKPQCQRCLTSGIPCGYEFIAYPDSVTHLIQRTKPAPRPEAEILAKAAKNDGSLSSLTRSGFTSETNFSQSRLAPRSESVAAIKTSSVMRNDETEHNLLAASFGSAIGASPVLSHFSTQSQMFPDTEQVGASWIQPIHIQSSTGMSSGGGAIPSMDLEMTWPYADNCGIDEDDPDPEGVQTILSIAPAMDSNLKENTLPFVLQSYSRWAIVAVFEPLKIAHSAKEMIVQQLSSEDTRTRCILIANVMHVFGRQLTVDEGTSRIVSHLTSEVRKKSSKFLTESSAGPHSPELNIQDALHVLDGTLEVFTLQIYTQPMTACIQLLEDAAPAFRCACSELPGQLLNLSTIILESRLNIQHYAAIDIMTSALTGRPTLFKYHVPFSLEICERIYQIQENCGLYWLHGVPDQFIMMLAWINSLCEVPGAGTDLKLIARIEEDLQQIRLCGANANDLRVIRAQRGFMRLVKGIKPGRNPDAFLVSPMIIAGVATSKERDCDILRRRVLILREYATPRTSGNDAWMQVEDVWARTKSEGRAAVWSDLRVACFRVSGK</sequence>
<dbReference type="Gene3D" id="4.10.240.10">
    <property type="entry name" value="Zn(2)-C6 fungal-type DNA-binding domain"/>
    <property type="match status" value="1"/>
</dbReference>
<evidence type="ECO:0000313" key="3">
    <source>
        <dbReference type="EMBL" id="KAF8686531.1"/>
    </source>
</evidence>
<dbReference type="InterPro" id="IPR001138">
    <property type="entry name" value="Zn2Cys6_DnaBD"/>
</dbReference>
<dbReference type="GO" id="GO:0008270">
    <property type="term" value="F:zinc ion binding"/>
    <property type="evidence" value="ECO:0007669"/>
    <property type="project" value="InterPro"/>
</dbReference>
<dbReference type="SMART" id="SM00066">
    <property type="entry name" value="GAL4"/>
    <property type="match status" value="1"/>
</dbReference>